<dbReference type="EMBL" id="JAUPFM010000003">
    <property type="protein sequence ID" value="KAK2856157.1"/>
    <property type="molecule type" value="Genomic_DNA"/>
</dbReference>
<dbReference type="AlphaFoldDB" id="A0AA88NCR4"/>
<dbReference type="Proteomes" id="UP001187415">
    <property type="component" value="Unassembled WGS sequence"/>
</dbReference>
<feature type="region of interest" description="Disordered" evidence="1">
    <location>
        <begin position="1"/>
        <end position="22"/>
    </location>
</feature>
<evidence type="ECO:0000313" key="3">
    <source>
        <dbReference type="Proteomes" id="UP001187415"/>
    </source>
</evidence>
<name>A0AA88NCR4_CHASR</name>
<evidence type="ECO:0000256" key="1">
    <source>
        <dbReference type="SAM" id="MobiDB-lite"/>
    </source>
</evidence>
<gene>
    <name evidence="2" type="ORF">Q5P01_004892</name>
</gene>
<comment type="caution">
    <text evidence="2">The sequence shown here is derived from an EMBL/GenBank/DDBJ whole genome shotgun (WGS) entry which is preliminary data.</text>
</comment>
<reference evidence="2" key="1">
    <citation type="submission" date="2023-07" db="EMBL/GenBank/DDBJ databases">
        <title>Chromosome-level Genome Assembly of Striped Snakehead (Channa striata).</title>
        <authorList>
            <person name="Liu H."/>
        </authorList>
    </citation>
    <scope>NUCLEOTIDE SEQUENCE</scope>
    <source>
        <strain evidence="2">Gz</strain>
        <tissue evidence="2">Muscle</tissue>
    </source>
</reference>
<protein>
    <submittedName>
        <fullName evidence="2">Uncharacterized protein</fullName>
    </submittedName>
</protein>
<keyword evidence="3" id="KW-1185">Reference proteome</keyword>
<accession>A0AA88NCR4</accession>
<proteinExistence type="predicted"/>
<evidence type="ECO:0000313" key="2">
    <source>
        <dbReference type="EMBL" id="KAK2856157.1"/>
    </source>
</evidence>
<sequence>MSTDEMRRKTDGTGQGEDETLTHNSCSHQHQHYFLRTLSQLQHLSLGIQVSDPYPSTTDKGLAFKDPKCPFNKWKQVTIFMTTFNTLFCQPRDGCPFHKYEDMKTGDSQFPEVLVALAGERTCVT</sequence>
<feature type="compositionally biased region" description="Basic and acidic residues" evidence="1">
    <location>
        <begin position="1"/>
        <end position="11"/>
    </location>
</feature>
<organism evidence="2 3">
    <name type="scientific">Channa striata</name>
    <name type="common">Snakehead murrel</name>
    <name type="synonym">Ophicephalus striatus</name>
    <dbReference type="NCBI Taxonomy" id="64152"/>
    <lineage>
        <taxon>Eukaryota</taxon>
        <taxon>Metazoa</taxon>
        <taxon>Chordata</taxon>
        <taxon>Craniata</taxon>
        <taxon>Vertebrata</taxon>
        <taxon>Euteleostomi</taxon>
        <taxon>Actinopterygii</taxon>
        <taxon>Neopterygii</taxon>
        <taxon>Teleostei</taxon>
        <taxon>Neoteleostei</taxon>
        <taxon>Acanthomorphata</taxon>
        <taxon>Anabantaria</taxon>
        <taxon>Anabantiformes</taxon>
        <taxon>Channoidei</taxon>
        <taxon>Channidae</taxon>
        <taxon>Channa</taxon>
    </lineage>
</organism>